<dbReference type="EC" id="6.3.4.18" evidence="4 5"/>
<dbReference type="Pfam" id="PF17769">
    <property type="entry name" value="PurK_C"/>
    <property type="match status" value="1"/>
</dbReference>
<dbReference type="NCBIfam" id="TIGR01161">
    <property type="entry name" value="purK"/>
    <property type="match status" value="1"/>
</dbReference>
<dbReference type="Proteomes" id="UP001152599">
    <property type="component" value="Unassembled WGS sequence"/>
</dbReference>
<dbReference type="InterPro" id="IPR040686">
    <property type="entry name" value="PurK_C"/>
</dbReference>
<comment type="caution">
    <text evidence="4">Lacks conserved residue(s) required for the propagation of feature annotation.</text>
</comment>
<keyword evidence="2 4" id="KW-0658">Purine biosynthesis</keyword>
<dbReference type="EMBL" id="JANCMU010000009">
    <property type="protein sequence ID" value="MDG4947011.1"/>
    <property type="molecule type" value="Genomic_DNA"/>
</dbReference>
<dbReference type="NCBIfam" id="NF004679">
    <property type="entry name" value="PRK06019.1-5"/>
    <property type="match status" value="1"/>
</dbReference>
<organism evidence="7 8">
    <name type="scientific">Profundicola chukchiensis</name>
    <dbReference type="NCBI Taxonomy" id="2961959"/>
    <lineage>
        <taxon>Bacteria</taxon>
        <taxon>Pseudomonadati</taxon>
        <taxon>Bacteroidota</taxon>
        <taxon>Flavobacteriia</taxon>
        <taxon>Flavobacteriales</taxon>
        <taxon>Weeksellaceae</taxon>
        <taxon>Profundicola</taxon>
    </lineage>
</organism>
<dbReference type="SUPFAM" id="SSF56059">
    <property type="entry name" value="Glutathione synthetase ATP-binding domain-like"/>
    <property type="match status" value="1"/>
</dbReference>
<dbReference type="HAMAP" id="MF_01928">
    <property type="entry name" value="PurK"/>
    <property type="match status" value="1"/>
</dbReference>
<proteinExistence type="inferred from homology"/>
<keyword evidence="4 5" id="KW-0436">Ligase</keyword>
<dbReference type="GO" id="GO:0005524">
    <property type="term" value="F:ATP binding"/>
    <property type="evidence" value="ECO:0007669"/>
    <property type="project" value="UniProtKB-UniRule"/>
</dbReference>
<protein>
    <recommendedName>
        <fullName evidence="4 5">N5-carboxyaminoimidazole ribonucleotide synthase</fullName>
        <shortName evidence="4 5">N5-CAIR synthase</shortName>
        <ecNumber evidence="4 5">6.3.4.18</ecNumber>
    </recommendedName>
    <alternativeName>
        <fullName evidence="4 5">5-(carboxyamino)imidazole ribonucleotide synthetase</fullName>
    </alternativeName>
</protein>
<dbReference type="InterPro" id="IPR054350">
    <property type="entry name" value="PurT/PurK_preATP-grasp"/>
</dbReference>
<feature type="binding site" evidence="4">
    <location>
        <position position="167"/>
    </location>
    <ligand>
        <name>ATP</name>
        <dbReference type="ChEBI" id="CHEBI:30616"/>
    </ligand>
</feature>
<feature type="binding site" evidence="4">
    <location>
        <begin position="246"/>
        <end position="247"/>
    </location>
    <ligand>
        <name>ATP</name>
        <dbReference type="ChEBI" id="CHEBI:30616"/>
    </ligand>
</feature>
<reference evidence="7" key="1">
    <citation type="submission" date="2022-07" db="EMBL/GenBank/DDBJ databases">
        <title>Description and genome-wide analysis of Profundicola chukchiensis gen. nov., sp. nov., marine bacteria isolated from bottom sediments of the Chukchi Sea.</title>
        <authorList>
            <person name="Romanenko L."/>
            <person name="Otstavnykh N."/>
            <person name="Kurilenko V."/>
            <person name="Eremeev V."/>
            <person name="Velansky P."/>
            <person name="Mikhailov V."/>
            <person name="Isaeva M."/>
        </authorList>
    </citation>
    <scope>NUCLEOTIDE SEQUENCE</scope>
    <source>
        <strain evidence="7">KMM 9713</strain>
    </source>
</reference>
<dbReference type="Gene3D" id="3.30.470.20">
    <property type="entry name" value="ATP-grasp fold, B domain"/>
    <property type="match status" value="1"/>
</dbReference>
<dbReference type="InterPro" id="IPR016185">
    <property type="entry name" value="PreATP-grasp_dom_sf"/>
</dbReference>
<dbReference type="GO" id="GO:0034028">
    <property type="term" value="F:5-(carboxyamino)imidazole ribonucleotide synthase activity"/>
    <property type="evidence" value="ECO:0007669"/>
    <property type="project" value="UniProtKB-UniRule"/>
</dbReference>
<comment type="function">
    <text evidence="4">Catalyzes the ATP-dependent conversion of 5-aminoimidazole ribonucleotide (AIR) and HCO(3)(-) to N5-carboxyaminoimidazole ribonucleotide (N5-CAIR).</text>
</comment>
<dbReference type="SUPFAM" id="SSF52440">
    <property type="entry name" value="PreATP-grasp domain"/>
    <property type="match status" value="1"/>
</dbReference>
<dbReference type="PROSITE" id="PS50975">
    <property type="entry name" value="ATP_GRASP"/>
    <property type="match status" value="1"/>
</dbReference>
<comment type="similarity">
    <text evidence="4 5">Belongs to the PurK/PurT family.</text>
</comment>
<dbReference type="Gene3D" id="3.30.1490.20">
    <property type="entry name" value="ATP-grasp fold, A domain"/>
    <property type="match status" value="1"/>
</dbReference>
<comment type="catalytic activity">
    <reaction evidence="4 5">
        <text>5-amino-1-(5-phospho-beta-D-ribosyl)imidazole + hydrogencarbonate + ATP = 5-carboxyamino-1-(5-phospho-D-ribosyl)imidazole + ADP + phosphate + 2 H(+)</text>
        <dbReference type="Rhea" id="RHEA:19317"/>
        <dbReference type="ChEBI" id="CHEBI:15378"/>
        <dbReference type="ChEBI" id="CHEBI:17544"/>
        <dbReference type="ChEBI" id="CHEBI:30616"/>
        <dbReference type="ChEBI" id="CHEBI:43474"/>
        <dbReference type="ChEBI" id="CHEBI:58730"/>
        <dbReference type="ChEBI" id="CHEBI:137981"/>
        <dbReference type="ChEBI" id="CHEBI:456216"/>
        <dbReference type="EC" id="6.3.4.18"/>
    </reaction>
</comment>
<dbReference type="AlphaFoldDB" id="A0A9X4RVS3"/>
<dbReference type="Pfam" id="PF02222">
    <property type="entry name" value="ATP-grasp"/>
    <property type="match status" value="1"/>
</dbReference>
<evidence type="ECO:0000256" key="4">
    <source>
        <dbReference type="HAMAP-Rule" id="MF_01928"/>
    </source>
</evidence>
<dbReference type="SUPFAM" id="SSF51246">
    <property type="entry name" value="Rudiment single hybrid motif"/>
    <property type="match status" value="1"/>
</dbReference>
<dbReference type="InterPro" id="IPR013815">
    <property type="entry name" value="ATP_grasp_subdomain_1"/>
</dbReference>
<dbReference type="Gene3D" id="3.40.50.20">
    <property type="match status" value="1"/>
</dbReference>
<evidence type="ECO:0000256" key="2">
    <source>
        <dbReference type="ARBA" id="ARBA00022755"/>
    </source>
</evidence>
<dbReference type="RefSeq" id="WP_304421282.1">
    <property type="nucleotide sequence ID" value="NZ_JANCMU010000009.1"/>
</dbReference>
<feature type="domain" description="ATP-grasp" evidence="6">
    <location>
        <begin position="79"/>
        <end position="276"/>
    </location>
</feature>
<dbReference type="GO" id="GO:0006189">
    <property type="term" value="P:'de novo' IMP biosynthetic process"/>
    <property type="evidence" value="ECO:0007669"/>
    <property type="project" value="UniProtKB-UniRule"/>
</dbReference>
<dbReference type="InterPro" id="IPR011761">
    <property type="entry name" value="ATP-grasp"/>
</dbReference>
<evidence type="ECO:0000256" key="3">
    <source>
        <dbReference type="ARBA" id="ARBA00022840"/>
    </source>
</evidence>
<dbReference type="GO" id="GO:0046872">
    <property type="term" value="F:metal ion binding"/>
    <property type="evidence" value="ECO:0007669"/>
    <property type="project" value="InterPro"/>
</dbReference>
<keyword evidence="3 4" id="KW-0067">ATP-binding</keyword>
<gene>
    <name evidence="4 5" type="primary">purK</name>
    <name evidence="7" type="ORF">NMK71_11370</name>
</gene>
<evidence type="ECO:0000256" key="1">
    <source>
        <dbReference type="ARBA" id="ARBA00022741"/>
    </source>
</evidence>
<dbReference type="InterPro" id="IPR011054">
    <property type="entry name" value="Rudment_hybrid_motif"/>
</dbReference>
<comment type="pathway">
    <text evidence="4 5">Purine metabolism; IMP biosynthesis via de novo pathway; 5-amino-1-(5-phospho-D-ribosyl)imidazole-4-carboxylate from 5-amino-1-(5-phospho-D-ribosyl)imidazole (N5-CAIR route): step 1/2.</text>
</comment>
<comment type="caution">
    <text evidence="7">The sequence shown here is derived from an EMBL/GenBank/DDBJ whole genome shotgun (WGS) entry which is preliminary data.</text>
</comment>
<dbReference type="GO" id="GO:0004638">
    <property type="term" value="F:phosphoribosylaminoimidazole carboxylase activity"/>
    <property type="evidence" value="ECO:0007669"/>
    <property type="project" value="InterPro"/>
</dbReference>
<evidence type="ECO:0000313" key="7">
    <source>
        <dbReference type="EMBL" id="MDG4947011.1"/>
    </source>
</evidence>
<evidence type="ECO:0000256" key="5">
    <source>
        <dbReference type="RuleBase" id="RU361200"/>
    </source>
</evidence>
<keyword evidence="1 4" id="KW-0547">Nucleotide-binding</keyword>
<dbReference type="PANTHER" id="PTHR11609">
    <property type="entry name" value="PURINE BIOSYNTHESIS PROTEIN 6/7, PUR6/7"/>
    <property type="match status" value="1"/>
</dbReference>
<accession>A0A9X4RVS3</accession>
<keyword evidence="8" id="KW-1185">Reference proteome</keyword>
<dbReference type="InterPro" id="IPR003135">
    <property type="entry name" value="ATP-grasp_carboxylate-amine"/>
</dbReference>
<evidence type="ECO:0000313" key="8">
    <source>
        <dbReference type="Proteomes" id="UP001152599"/>
    </source>
</evidence>
<feature type="binding site" evidence="4">
    <location>
        <position position="129"/>
    </location>
    <ligand>
        <name>ATP</name>
        <dbReference type="ChEBI" id="CHEBI:30616"/>
    </ligand>
</feature>
<feature type="binding site" evidence="4">
    <location>
        <position position="101"/>
    </location>
    <ligand>
        <name>ATP</name>
        <dbReference type="ChEBI" id="CHEBI:30616"/>
    </ligand>
</feature>
<dbReference type="GO" id="GO:0005829">
    <property type="term" value="C:cytosol"/>
    <property type="evidence" value="ECO:0007669"/>
    <property type="project" value="TreeGrafter"/>
</dbReference>
<dbReference type="Pfam" id="PF22660">
    <property type="entry name" value="RS_preATP-grasp-like"/>
    <property type="match status" value="1"/>
</dbReference>
<evidence type="ECO:0000259" key="6">
    <source>
        <dbReference type="PROSITE" id="PS50975"/>
    </source>
</evidence>
<comment type="subunit">
    <text evidence="4 5">Homodimer.</text>
</comment>
<dbReference type="InterPro" id="IPR005875">
    <property type="entry name" value="PurK"/>
</dbReference>
<sequence>MLKVGILGGGQLGLMFVQNALSYPIEIHILDPNPEASCANFAHRFVVGDFNDEQTVLDFAKDVDIVGIEIEHVNLEALKKLKAQGKTVIPDPEVLEIIQDKGIQKDFYLKHNIPTAPVQDENTFPVVQKLCRGGYDGKGVQVLTEENKDKKWSEDSVFETLADIKLELAVIIARNAAGETAIYPVVEQVVNPTYNLLEYLLIPARINDDIAERAKEVALQVVDAFDQPGIYAVELFLNNDNSIWVNETAPRVHNSGHATIEASASSQFDMMLRVLLNLPLGSTEMTSKAAILNIIGAEGHEGNAKVDGLDDLMKIPGAAMHWYGKKITKPGRKMGHATFTAKTYEEIIKQIDEVKPVLKSTT</sequence>
<dbReference type="PANTHER" id="PTHR11609:SF5">
    <property type="entry name" value="PHOSPHORIBOSYLAMINOIMIDAZOLE CARBOXYLASE"/>
    <property type="match status" value="1"/>
</dbReference>
<name>A0A9X4RVS3_9FLAO</name>
<comment type="function">
    <text evidence="5">Catalyzes the ATP-dependent conversion of 5-aminoimidazole ribonucleotide (AIR) and HCO(3)- to N5-carboxyaminoimidazole ribonucleotide (N5-CAIR).</text>
</comment>